<proteinExistence type="predicted"/>
<dbReference type="AlphaFoldDB" id="A0A4Q0YGF3"/>
<dbReference type="Proteomes" id="UP000290172">
    <property type="component" value="Unassembled WGS sequence"/>
</dbReference>
<keyword evidence="1" id="KW-1133">Transmembrane helix</keyword>
<feature type="transmembrane region" description="Helical" evidence="1">
    <location>
        <begin position="173"/>
        <end position="194"/>
    </location>
</feature>
<evidence type="ECO:0000313" key="2">
    <source>
        <dbReference type="EMBL" id="RXJ69682.1"/>
    </source>
</evidence>
<feature type="transmembrane region" description="Helical" evidence="1">
    <location>
        <begin position="148"/>
        <end position="166"/>
    </location>
</feature>
<protein>
    <submittedName>
        <fullName evidence="2">Cytochrome C</fullName>
    </submittedName>
</protein>
<feature type="transmembrane region" description="Helical" evidence="1">
    <location>
        <begin position="232"/>
        <end position="250"/>
    </location>
</feature>
<dbReference type="RefSeq" id="WP_128978910.1">
    <property type="nucleotide sequence ID" value="NZ_PDKJ01000002.1"/>
</dbReference>
<evidence type="ECO:0000256" key="1">
    <source>
        <dbReference type="SAM" id="Phobius"/>
    </source>
</evidence>
<keyword evidence="1" id="KW-0812">Transmembrane</keyword>
<feature type="transmembrane region" description="Helical" evidence="1">
    <location>
        <begin position="12"/>
        <end position="34"/>
    </location>
</feature>
<sequence length="265" mass="30488">MHPSFIKSKIYATLALIIMTIGFTFPMVAFHGTLNKIHDNRVNEISPLAIKVWNFYNEGRYKSTTTPKEAHNDLEKMIETSSEIGVASFPIWTCGLEAPNYPKKAFPEGIPVFFHFDGFSGEVHEMNTINHYVGMDPMWRGGRFEREVGIYALLGLSLFMVYFILYHKKILTYIMWIVTALPLIFIAEYSYWLYWFGHNLHDWGAFKIKPFMPTVFGDGKIAQFTTHSYPNIGFFTLVVIGLLGLLAVLSRNKAFRETKKAEKES</sequence>
<name>A0A4Q0YGF3_9BACT</name>
<dbReference type="EMBL" id="PDKJ01000002">
    <property type="protein sequence ID" value="RXJ69682.1"/>
    <property type="molecule type" value="Genomic_DNA"/>
</dbReference>
<gene>
    <name evidence="2" type="ORF">CRV08_02975</name>
</gene>
<comment type="caution">
    <text evidence="2">The sequence shown here is derived from an EMBL/GenBank/DDBJ whole genome shotgun (WGS) entry which is preliminary data.</text>
</comment>
<accession>A0A4Q0YGF3</accession>
<reference evidence="2 3" key="1">
    <citation type="submission" date="2017-10" db="EMBL/GenBank/DDBJ databases">
        <title>Genomics of the genus Arcobacter.</title>
        <authorList>
            <person name="Perez-Cataluna A."/>
            <person name="Figueras M.J."/>
        </authorList>
    </citation>
    <scope>NUCLEOTIDE SEQUENCE [LARGE SCALE GENOMIC DNA]</scope>
    <source>
        <strain evidence="2 3">CECT 8993</strain>
    </source>
</reference>
<keyword evidence="1" id="KW-0472">Membrane</keyword>
<evidence type="ECO:0000313" key="3">
    <source>
        <dbReference type="Proteomes" id="UP000290172"/>
    </source>
</evidence>
<organism evidence="2 3">
    <name type="scientific">Halarcobacter ebronensis</name>
    <dbReference type="NCBI Taxonomy" id="1462615"/>
    <lineage>
        <taxon>Bacteria</taxon>
        <taxon>Pseudomonadati</taxon>
        <taxon>Campylobacterota</taxon>
        <taxon>Epsilonproteobacteria</taxon>
        <taxon>Campylobacterales</taxon>
        <taxon>Arcobacteraceae</taxon>
        <taxon>Halarcobacter</taxon>
    </lineage>
</organism>